<dbReference type="STRING" id="1116229.S3DYY6"/>
<dbReference type="AlphaFoldDB" id="S3DYY6"/>
<dbReference type="GeneID" id="19468362"/>
<proteinExistence type="predicted"/>
<dbReference type="OMA" id="WFARWIK"/>
<dbReference type="RefSeq" id="XP_008076466.1">
    <property type="nucleotide sequence ID" value="XM_008078275.1"/>
</dbReference>
<dbReference type="KEGG" id="glz:GLAREA_09314"/>
<dbReference type="Gene3D" id="3.30.710.10">
    <property type="entry name" value="Potassium Channel Kv1.1, Chain A"/>
    <property type="match status" value="1"/>
</dbReference>
<organism evidence="1 2">
    <name type="scientific">Glarea lozoyensis (strain ATCC 20868 / MF5171)</name>
    <dbReference type="NCBI Taxonomy" id="1116229"/>
    <lineage>
        <taxon>Eukaryota</taxon>
        <taxon>Fungi</taxon>
        <taxon>Dikarya</taxon>
        <taxon>Ascomycota</taxon>
        <taxon>Pezizomycotina</taxon>
        <taxon>Leotiomycetes</taxon>
        <taxon>Helotiales</taxon>
        <taxon>Helotiaceae</taxon>
        <taxon>Glarea</taxon>
    </lineage>
</organism>
<keyword evidence="2" id="KW-1185">Reference proteome</keyword>
<reference evidence="1 2" key="1">
    <citation type="journal article" date="2013" name="BMC Genomics">
        <title>Genomics-driven discovery of the pneumocandin biosynthetic gene cluster in the fungus Glarea lozoyensis.</title>
        <authorList>
            <person name="Chen L."/>
            <person name="Yue Q."/>
            <person name="Zhang X."/>
            <person name="Xiang M."/>
            <person name="Wang C."/>
            <person name="Li S."/>
            <person name="Che Y."/>
            <person name="Ortiz-Lopez F.J."/>
            <person name="Bills G.F."/>
            <person name="Liu X."/>
            <person name="An Z."/>
        </authorList>
    </citation>
    <scope>NUCLEOTIDE SEQUENCE [LARGE SCALE GENOMIC DNA]</scope>
    <source>
        <strain evidence="2">ATCC 20868 / MF5171</strain>
    </source>
</reference>
<dbReference type="HOGENOM" id="CLU_058477_0_0_1"/>
<evidence type="ECO:0000313" key="2">
    <source>
        <dbReference type="Proteomes" id="UP000016922"/>
    </source>
</evidence>
<evidence type="ECO:0000313" key="1">
    <source>
        <dbReference type="EMBL" id="EPE37151.1"/>
    </source>
</evidence>
<accession>S3DYY6</accession>
<gene>
    <name evidence="1" type="ORF">GLAREA_09314</name>
</gene>
<name>S3DYY6_GLAL2</name>
<dbReference type="InterPro" id="IPR011333">
    <property type="entry name" value="SKP1/BTB/POZ_sf"/>
</dbReference>
<dbReference type="Proteomes" id="UP000016922">
    <property type="component" value="Unassembled WGS sequence"/>
</dbReference>
<dbReference type="eggNOG" id="ENOG502SQAQ">
    <property type="taxonomic scope" value="Eukaryota"/>
</dbReference>
<dbReference type="OrthoDB" id="268428at2759"/>
<dbReference type="SUPFAM" id="SSF54695">
    <property type="entry name" value="POZ domain"/>
    <property type="match status" value="1"/>
</dbReference>
<dbReference type="EMBL" id="KE145352">
    <property type="protein sequence ID" value="EPE37151.1"/>
    <property type="molecule type" value="Genomic_DNA"/>
</dbReference>
<sequence>MSSSSDKKPKMRQIDLKAAEQRIIIHPAGDLILRPYKKNNEFSFEGAGVGKNIIQGKIFAELKVKKSVLIEHSTTFKMMLTGGFKEANQSVVDLESEYLVGLEIWLRFLHGTMNEGRGKIRTADLFDVIEASHFYFFKLELLNDWFKSCFTYFMKNTKPEDIYELGMLVYPCRQFDYAEGFMAVTKKLVFETAGHISIWNPHPHIRHLQIAPRIVGGVNGARVNLTHKLHDGLYIHLRFLVAGCKCRKEGLFAYEQALHATKAWPLMTKTYGKGQLSVQSAIDLLEDFKYHPPVENCKLCSSNFKDVVHLATETVLKDFQGLCLDCIKKPERKDVTQIHWDLGCRTRHKRSTWWYSWLSSDQPVDTHEQARDERRVNSRYVTPKAALVKVDTEKQS</sequence>
<dbReference type="CDD" id="cd18186">
    <property type="entry name" value="BTB_POZ_ZBTB_KLHL-like"/>
    <property type="match status" value="1"/>
</dbReference>
<protein>
    <submittedName>
        <fullName evidence="1">Uncharacterized protein</fullName>
    </submittedName>
</protein>